<feature type="region of interest" description="Disordered" evidence="1">
    <location>
        <begin position="43"/>
        <end position="64"/>
    </location>
</feature>
<evidence type="ECO:0000256" key="1">
    <source>
        <dbReference type="SAM" id="MobiDB-lite"/>
    </source>
</evidence>
<organism evidence="2 3">
    <name type="scientific">Portunus trituberculatus</name>
    <name type="common">Swimming crab</name>
    <name type="synonym">Neptunus trituberculatus</name>
    <dbReference type="NCBI Taxonomy" id="210409"/>
    <lineage>
        <taxon>Eukaryota</taxon>
        <taxon>Metazoa</taxon>
        <taxon>Ecdysozoa</taxon>
        <taxon>Arthropoda</taxon>
        <taxon>Crustacea</taxon>
        <taxon>Multicrustacea</taxon>
        <taxon>Malacostraca</taxon>
        <taxon>Eumalacostraca</taxon>
        <taxon>Eucarida</taxon>
        <taxon>Decapoda</taxon>
        <taxon>Pleocyemata</taxon>
        <taxon>Brachyura</taxon>
        <taxon>Eubrachyura</taxon>
        <taxon>Portunoidea</taxon>
        <taxon>Portunidae</taxon>
        <taxon>Portuninae</taxon>
        <taxon>Portunus</taxon>
    </lineage>
</organism>
<reference evidence="2 3" key="1">
    <citation type="submission" date="2019-05" db="EMBL/GenBank/DDBJ databases">
        <title>Another draft genome of Portunus trituberculatus and its Hox gene families provides insights of decapod evolution.</title>
        <authorList>
            <person name="Jeong J.-H."/>
            <person name="Song I."/>
            <person name="Kim S."/>
            <person name="Choi T."/>
            <person name="Kim D."/>
            <person name="Ryu S."/>
            <person name="Kim W."/>
        </authorList>
    </citation>
    <scope>NUCLEOTIDE SEQUENCE [LARGE SCALE GENOMIC DNA]</scope>
    <source>
        <tissue evidence="2">Muscle</tissue>
    </source>
</reference>
<dbReference type="Proteomes" id="UP000324222">
    <property type="component" value="Unassembled WGS sequence"/>
</dbReference>
<keyword evidence="3" id="KW-1185">Reference proteome</keyword>
<evidence type="ECO:0000313" key="3">
    <source>
        <dbReference type="Proteomes" id="UP000324222"/>
    </source>
</evidence>
<gene>
    <name evidence="2" type="ORF">E2C01_059764</name>
</gene>
<dbReference type="AlphaFoldDB" id="A0A5B7H6Q9"/>
<name>A0A5B7H6Q9_PORTR</name>
<dbReference type="EMBL" id="VSRR010023608">
    <property type="protein sequence ID" value="MPC65626.1"/>
    <property type="molecule type" value="Genomic_DNA"/>
</dbReference>
<comment type="caution">
    <text evidence="2">The sequence shown here is derived from an EMBL/GenBank/DDBJ whole genome shotgun (WGS) entry which is preliminary data.</text>
</comment>
<evidence type="ECO:0000313" key="2">
    <source>
        <dbReference type="EMBL" id="MPC65626.1"/>
    </source>
</evidence>
<protein>
    <submittedName>
        <fullName evidence="2">Uncharacterized protein</fullName>
    </submittedName>
</protein>
<sequence length="148" mass="16385">MKVMTNINVMRRSSTKGVLGVAAWRDSTYVNLSVVGAGKVMRESATSPSDKLPRNRTKLTTSETQTKCCVQNQLDLKIPPLSWSKTDTQGPGSQGKHWPTGELMYLPCPGAQVRVVTLPSTLRHVTLAHYPHPSRRMTPQARMGKRKS</sequence>
<accession>A0A5B7H6Q9</accession>
<proteinExistence type="predicted"/>